<evidence type="ECO:0000256" key="7">
    <source>
        <dbReference type="ARBA" id="ARBA00022729"/>
    </source>
</evidence>
<keyword evidence="12" id="KW-0675">Receptor</keyword>
<dbReference type="Pfam" id="PF00593">
    <property type="entry name" value="TonB_dep_Rec_b-barrel"/>
    <property type="match status" value="1"/>
</dbReference>
<evidence type="ECO:0008006" key="22">
    <source>
        <dbReference type="Google" id="ProtNLM"/>
    </source>
</evidence>
<dbReference type="EMBL" id="CP011568">
    <property type="protein sequence ID" value="AKJ70452.1"/>
    <property type="molecule type" value="Genomic_DNA"/>
</dbReference>
<keyword evidence="7 17" id="KW-0732">Signal</keyword>
<dbReference type="InterPro" id="IPR036942">
    <property type="entry name" value="Beta-barrel_TonB_sf"/>
</dbReference>
<gene>
    <name evidence="20" type="ORF">ABW99_07870</name>
</gene>
<evidence type="ECO:0000256" key="14">
    <source>
        <dbReference type="PROSITE-ProRule" id="PRU01360"/>
    </source>
</evidence>
<reference evidence="21" key="1">
    <citation type="submission" date="2015-06" db="EMBL/GenBank/DDBJ databases">
        <authorList>
            <person name="Lim Y.L."/>
            <person name="Ee R."/>
            <person name="Yong D."/>
            <person name="How K.Y."/>
            <person name="Yin W.F."/>
            <person name="Chan K.G."/>
        </authorList>
    </citation>
    <scope>NUCLEOTIDE SEQUENCE [LARGE SCALE GENOMIC DNA]</scope>
    <source>
        <strain evidence="21">DSM 25325</strain>
    </source>
</reference>
<dbReference type="GO" id="GO:0015344">
    <property type="term" value="F:siderophore uptake transmembrane transporter activity"/>
    <property type="evidence" value="ECO:0007669"/>
    <property type="project" value="TreeGrafter"/>
</dbReference>
<dbReference type="SUPFAM" id="SSF56935">
    <property type="entry name" value="Porins"/>
    <property type="match status" value="1"/>
</dbReference>
<evidence type="ECO:0000256" key="2">
    <source>
        <dbReference type="ARBA" id="ARBA00009810"/>
    </source>
</evidence>
<dbReference type="GO" id="GO:0009279">
    <property type="term" value="C:cell outer membrane"/>
    <property type="evidence" value="ECO:0007669"/>
    <property type="project" value="UniProtKB-SubCell"/>
</dbReference>
<keyword evidence="3 14" id="KW-0813">Transport</keyword>
<dbReference type="PANTHER" id="PTHR32552:SF82">
    <property type="entry name" value="FCUA PROTEIN"/>
    <property type="match status" value="1"/>
</dbReference>
<comment type="subcellular location">
    <subcellularLocation>
        <location evidence="1 14">Cell outer membrane</location>
        <topology evidence="1 14">Multi-pass membrane protein</topology>
    </subcellularLocation>
</comment>
<dbReference type="CDD" id="cd01347">
    <property type="entry name" value="ligand_gated_channel"/>
    <property type="match status" value="1"/>
</dbReference>
<dbReference type="STRING" id="445709.ABW99_07870"/>
<evidence type="ECO:0000256" key="3">
    <source>
        <dbReference type="ARBA" id="ARBA00022448"/>
    </source>
</evidence>
<evidence type="ECO:0000256" key="8">
    <source>
        <dbReference type="ARBA" id="ARBA00023004"/>
    </source>
</evidence>
<keyword evidence="8" id="KW-0408">Iron</keyword>
<dbReference type="NCBIfam" id="TIGR01783">
    <property type="entry name" value="TonB-siderophor"/>
    <property type="match status" value="1"/>
</dbReference>
<keyword evidence="13 14" id="KW-0998">Cell outer membrane</keyword>
<dbReference type="InterPro" id="IPR000531">
    <property type="entry name" value="Beta-barrel_TonB"/>
</dbReference>
<dbReference type="Pfam" id="PF07715">
    <property type="entry name" value="Plug"/>
    <property type="match status" value="1"/>
</dbReference>
<dbReference type="Gene3D" id="2.40.170.20">
    <property type="entry name" value="TonB-dependent receptor, beta-barrel domain"/>
    <property type="match status" value="1"/>
</dbReference>
<dbReference type="PANTHER" id="PTHR32552">
    <property type="entry name" value="FERRICHROME IRON RECEPTOR-RELATED"/>
    <property type="match status" value="1"/>
</dbReference>
<dbReference type="Proteomes" id="UP000036700">
    <property type="component" value="Chromosome"/>
</dbReference>
<evidence type="ECO:0000256" key="11">
    <source>
        <dbReference type="ARBA" id="ARBA00023136"/>
    </source>
</evidence>
<evidence type="ECO:0000259" key="18">
    <source>
        <dbReference type="Pfam" id="PF00593"/>
    </source>
</evidence>
<evidence type="ECO:0000256" key="10">
    <source>
        <dbReference type="ARBA" id="ARBA00023077"/>
    </source>
</evidence>
<evidence type="ECO:0000259" key="19">
    <source>
        <dbReference type="Pfam" id="PF07715"/>
    </source>
</evidence>
<dbReference type="InterPro" id="IPR012910">
    <property type="entry name" value="Plug_dom"/>
</dbReference>
<evidence type="ECO:0000256" key="9">
    <source>
        <dbReference type="ARBA" id="ARBA00023065"/>
    </source>
</evidence>
<evidence type="ECO:0000256" key="13">
    <source>
        <dbReference type="ARBA" id="ARBA00023237"/>
    </source>
</evidence>
<dbReference type="GO" id="GO:0015891">
    <property type="term" value="P:siderophore transport"/>
    <property type="evidence" value="ECO:0007669"/>
    <property type="project" value="InterPro"/>
</dbReference>
<keyword evidence="5" id="KW-0410">Iron transport</keyword>
<dbReference type="OrthoDB" id="8732650at2"/>
<evidence type="ECO:0000256" key="6">
    <source>
        <dbReference type="ARBA" id="ARBA00022692"/>
    </source>
</evidence>
<comment type="similarity">
    <text evidence="2 14 16">Belongs to the TonB-dependent receptor family.</text>
</comment>
<evidence type="ECO:0000313" key="20">
    <source>
        <dbReference type="EMBL" id="AKJ70452.1"/>
    </source>
</evidence>
<feature type="short sequence motif" description="TonB C-terminal box" evidence="15">
    <location>
        <begin position="680"/>
        <end position="697"/>
    </location>
</feature>
<dbReference type="PATRIC" id="fig|445709.3.peg.1680"/>
<keyword evidence="11 14" id="KW-0472">Membrane</keyword>
<feature type="chain" id="PRO_5002553490" description="Ligand-gated channel" evidence="17">
    <location>
        <begin position="25"/>
        <end position="697"/>
    </location>
</feature>
<proteinExistence type="inferred from homology"/>
<organism evidence="20 21">
    <name type="scientific">Pandoraea thiooxydans</name>
    <dbReference type="NCBI Taxonomy" id="445709"/>
    <lineage>
        <taxon>Bacteria</taxon>
        <taxon>Pseudomonadati</taxon>
        <taxon>Pseudomonadota</taxon>
        <taxon>Betaproteobacteria</taxon>
        <taxon>Burkholderiales</taxon>
        <taxon>Burkholderiaceae</taxon>
        <taxon>Pandoraea</taxon>
    </lineage>
</organism>
<keyword evidence="6 14" id="KW-0812">Transmembrane</keyword>
<dbReference type="PROSITE" id="PS52016">
    <property type="entry name" value="TONB_DEPENDENT_REC_3"/>
    <property type="match status" value="1"/>
</dbReference>
<feature type="signal peptide" evidence="17">
    <location>
        <begin position="1"/>
        <end position="24"/>
    </location>
</feature>
<dbReference type="KEGG" id="ptx:ABW99_07870"/>
<dbReference type="InterPro" id="IPR010917">
    <property type="entry name" value="TonB_rcpt_CS"/>
</dbReference>
<evidence type="ECO:0000256" key="15">
    <source>
        <dbReference type="PROSITE-ProRule" id="PRU10144"/>
    </source>
</evidence>
<keyword evidence="4 14" id="KW-1134">Transmembrane beta strand</keyword>
<evidence type="ECO:0000256" key="17">
    <source>
        <dbReference type="SAM" id="SignalP"/>
    </source>
</evidence>
<dbReference type="GO" id="GO:0038023">
    <property type="term" value="F:signaling receptor activity"/>
    <property type="evidence" value="ECO:0007669"/>
    <property type="project" value="InterPro"/>
</dbReference>
<keyword evidence="9" id="KW-0406">Ion transport</keyword>
<evidence type="ECO:0000256" key="12">
    <source>
        <dbReference type="ARBA" id="ARBA00023170"/>
    </source>
</evidence>
<protein>
    <recommendedName>
        <fullName evidence="22">Ligand-gated channel</fullName>
    </recommendedName>
</protein>
<accession>A0A0G3EYH7</accession>
<evidence type="ECO:0000256" key="5">
    <source>
        <dbReference type="ARBA" id="ARBA00022496"/>
    </source>
</evidence>
<feature type="domain" description="TonB-dependent receptor-like beta-barrel" evidence="18">
    <location>
        <begin position="271"/>
        <end position="667"/>
    </location>
</feature>
<keyword evidence="21" id="KW-1185">Reference proteome</keyword>
<sequence length="697" mass="76260">MPPRLRTLGLSLPLTIASLTPAYADDTMTESALPATVVSAKRFDPYRVGVIGGGALGERAPLDTPFSVTAVTSAAMADRQVTTLNDVFRGDPAVTPFSDGYNGESSYFSVRGMQLDLLNGFKLDGMAFPNWSSDLPLESFERVELLKGLAGFMYGFGTPGGIVNYVLKRPTDTPTRNATLGFKSDGVLTEQADLGGRFGPHRQFGYRLDAVHEAGETYVRDGSIRRDSMSLALDWRITPDLTWWADGMYQRRKTHGVLYGISLAPGVAVPRALDGSAALAQPYTFYLTQLQTVGTGLRYRVAPNWHASLAYRLAQEIRTNQNSWLAVQDNAGNYSDTQYFGLARFNYQQWQAMLQGSTTLGGIRHELVFGASWQQQRKSSAFMSTLLGVSNLYAPTLLPNAAVSPDLDPRPNDRLTQTSVFASDTLHLSQRWSVLAGLRYTDYRDVSYGAGGAPGANYQRRPLTPTLAVLFKSSPQSTLYASYVESLEQGGTAPLGTANYNQSFAPLKSRQYEAGFKTEHGRWGGSAALFRVERGLAYTNADNLFVQDGKVRYQGLEIEGWIKPARAWQLRGGAMWLDAKNQQAAAGVDGKRAYGAPRFQASGRIEYSVAALPGLTLALGGKYVGDIALESNNTHTLPSYYTLDASARYHTRLAGRAVTLRAGVNNLTNRRYWLGSWEFLMLPGAPRTFLASAQIAF</sequence>
<dbReference type="InterPro" id="IPR010105">
    <property type="entry name" value="TonB_sidphr_rcpt"/>
</dbReference>
<name>A0A0G3EYH7_9BURK</name>
<feature type="domain" description="TonB-dependent receptor plug" evidence="19">
    <location>
        <begin position="62"/>
        <end position="162"/>
    </location>
</feature>
<evidence type="ECO:0000256" key="4">
    <source>
        <dbReference type="ARBA" id="ARBA00022452"/>
    </source>
</evidence>
<dbReference type="InterPro" id="IPR039426">
    <property type="entry name" value="TonB-dep_rcpt-like"/>
</dbReference>
<keyword evidence="10 16" id="KW-0798">TonB box</keyword>
<evidence type="ECO:0000313" key="21">
    <source>
        <dbReference type="Proteomes" id="UP000036700"/>
    </source>
</evidence>
<dbReference type="PROSITE" id="PS01156">
    <property type="entry name" value="TONB_DEPENDENT_REC_2"/>
    <property type="match status" value="1"/>
</dbReference>
<evidence type="ECO:0000256" key="16">
    <source>
        <dbReference type="RuleBase" id="RU003357"/>
    </source>
</evidence>
<dbReference type="AlphaFoldDB" id="A0A0G3EYH7"/>
<dbReference type="InterPro" id="IPR037066">
    <property type="entry name" value="Plug_dom_sf"/>
</dbReference>
<dbReference type="Gene3D" id="2.170.130.10">
    <property type="entry name" value="TonB-dependent receptor, plug domain"/>
    <property type="match status" value="1"/>
</dbReference>
<evidence type="ECO:0000256" key="1">
    <source>
        <dbReference type="ARBA" id="ARBA00004571"/>
    </source>
</evidence>